<dbReference type="Pfam" id="PF06995">
    <property type="entry name" value="Phage_P2_GpU"/>
    <property type="match status" value="1"/>
</dbReference>
<gene>
    <name evidence="1" type="ORF">O1Q98_18285</name>
</gene>
<sequence>MMMVYGLFVFELRTLPYQQLQQSRAWRHVKNERINRSAKWQYIGAGDDQITLSGVLYPEITGGEISLTVLTTQAYLGRPWPLIDGTGQIYGMYVLTGMQTTRTELNRYGKAKKIEFSLSFQRCDEDLREKLQSASFSDLMDNARKTADKAVNTVKTAATDAMNTVKGWV</sequence>
<evidence type="ECO:0000313" key="1">
    <source>
        <dbReference type="EMBL" id="WFN55510.1"/>
    </source>
</evidence>
<dbReference type="Proteomes" id="UP001219630">
    <property type="component" value="Chromosome"/>
</dbReference>
<evidence type="ECO:0000313" key="2">
    <source>
        <dbReference type="Proteomes" id="UP001219630"/>
    </source>
</evidence>
<name>A0ABY8G6G3_9GAMM</name>
<proteinExistence type="predicted"/>
<dbReference type="InterPro" id="IPR016912">
    <property type="entry name" value="Phage_P2_GpU"/>
</dbReference>
<accession>A0ABY8G6G3</accession>
<reference evidence="1 2" key="1">
    <citation type="submission" date="2022-12" db="EMBL/GenBank/DDBJ databases">
        <title>Complete genome sequencing of Dickeya lacustris type strain LMG30899.</title>
        <authorList>
            <person name="Dobhal S."/>
            <person name="Arizala D."/>
            <person name="Arif M."/>
        </authorList>
    </citation>
    <scope>NUCLEOTIDE SEQUENCE [LARGE SCALE GENOMIC DNA]</scope>
    <source>
        <strain evidence="1 2">LMG30899</strain>
    </source>
</reference>
<dbReference type="RefSeq" id="WP_125258879.1">
    <property type="nucleotide sequence ID" value="NZ_CP114280.1"/>
</dbReference>
<dbReference type="EMBL" id="CP114280">
    <property type="protein sequence ID" value="WFN55510.1"/>
    <property type="molecule type" value="Genomic_DNA"/>
</dbReference>
<dbReference type="InterPro" id="IPR009734">
    <property type="entry name" value="Myoviridae_GpU"/>
</dbReference>
<protein>
    <submittedName>
        <fullName evidence="1">Phage tail protein</fullName>
    </submittedName>
</protein>
<organism evidence="1 2">
    <name type="scientific">Dickeya lacustris</name>
    <dbReference type="NCBI Taxonomy" id="2259638"/>
    <lineage>
        <taxon>Bacteria</taxon>
        <taxon>Pseudomonadati</taxon>
        <taxon>Pseudomonadota</taxon>
        <taxon>Gammaproteobacteria</taxon>
        <taxon>Enterobacterales</taxon>
        <taxon>Pectobacteriaceae</taxon>
        <taxon>Dickeya</taxon>
    </lineage>
</organism>
<keyword evidence="2" id="KW-1185">Reference proteome</keyword>
<dbReference type="PIRSF" id="PIRSF029208">
    <property type="entry name" value="Phage_tail_GPU"/>
    <property type="match status" value="1"/>
</dbReference>